<dbReference type="OrthoDB" id="3258311at2759"/>
<evidence type="ECO:0000313" key="2">
    <source>
        <dbReference type="Proteomes" id="UP000717328"/>
    </source>
</evidence>
<gene>
    <name evidence="1" type="ORF">H0H81_008797</name>
</gene>
<evidence type="ECO:0000313" key="1">
    <source>
        <dbReference type="EMBL" id="KAG5639636.1"/>
    </source>
</evidence>
<dbReference type="AlphaFoldDB" id="A0A9P7FYG3"/>
<comment type="caution">
    <text evidence="1">The sequence shown here is derived from an EMBL/GenBank/DDBJ whole genome shotgun (WGS) entry which is preliminary data.</text>
</comment>
<name>A0A9P7FYG3_9AGAR</name>
<protein>
    <recommendedName>
        <fullName evidence="3">F-box domain-containing protein</fullName>
    </recommendedName>
</protein>
<reference evidence="1" key="1">
    <citation type="submission" date="2021-02" db="EMBL/GenBank/DDBJ databases">
        <authorList>
            <person name="Nieuwenhuis M."/>
            <person name="Van De Peppel L.J.J."/>
        </authorList>
    </citation>
    <scope>NUCLEOTIDE SEQUENCE</scope>
    <source>
        <strain evidence="1">D49</strain>
    </source>
</reference>
<dbReference type="Proteomes" id="UP000717328">
    <property type="component" value="Unassembled WGS sequence"/>
</dbReference>
<dbReference type="EMBL" id="JABCKI010005716">
    <property type="protein sequence ID" value="KAG5639636.1"/>
    <property type="molecule type" value="Genomic_DNA"/>
</dbReference>
<keyword evidence="2" id="KW-1185">Reference proteome</keyword>
<accession>A0A9P7FYG3</accession>
<organism evidence="1 2">
    <name type="scientific">Sphagnurus paluster</name>
    <dbReference type="NCBI Taxonomy" id="117069"/>
    <lineage>
        <taxon>Eukaryota</taxon>
        <taxon>Fungi</taxon>
        <taxon>Dikarya</taxon>
        <taxon>Basidiomycota</taxon>
        <taxon>Agaricomycotina</taxon>
        <taxon>Agaricomycetes</taxon>
        <taxon>Agaricomycetidae</taxon>
        <taxon>Agaricales</taxon>
        <taxon>Tricholomatineae</taxon>
        <taxon>Lyophyllaceae</taxon>
        <taxon>Sphagnurus</taxon>
    </lineage>
</organism>
<sequence>MDYGGPSKVEDSILHPFDHPPYLLLLGNEEADAQQWENELRARGELDTDREGDHVTFYRNLRVFLSIKGFYEGDLDLAGRNWSRLADLLKRVCDYLPDFYSVCTLAKEFTTNEKDSRGIFYIDYEFSDEGVQWENFRKKWNISSHYSFGVFRQHTLEIRDYLQETPKIQKLYLCDLPPEILDRVNQLATIEQARLLSSTCRQLNEVGRRYIFRTRSLTFELPLSLFCEASEADREQALLSCYERLLSTCNFLLEHPELLDKLLHLKISASEIQFLDGMRLTQVYQAFSDVLSSCLSLTTLTIHSLELTSQLSHLISSLPSLKTLELRDCPLSDDFEALFSSGGTFAEWKSVYNLKLGMSTNARKRLPDNALSIILHILTERDAPLEVLVLEGLGEAEYTLFEQISHSFPGLIALTLIRRASPRQTRNLTITWPNSSWEYAKHLEGLTQLKHFRWNSDDSTSWSSAPLRRFEEGFHDKKTNTSSSLSKP</sequence>
<dbReference type="Gene3D" id="3.80.10.10">
    <property type="entry name" value="Ribonuclease Inhibitor"/>
    <property type="match status" value="1"/>
</dbReference>
<dbReference type="InterPro" id="IPR032675">
    <property type="entry name" value="LRR_dom_sf"/>
</dbReference>
<evidence type="ECO:0008006" key="3">
    <source>
        <dbReference type="Google" id="ProtNLM"/>
    </source>
</evidence>
<dbReference type="SUPFAM" id="SSF52047">
    <property type="entry name" value="RNI-like"/>
    <property type="match status" value="1"/>
</dbReference>
<reference evidence="1" key="2">
    <citation type="submission" date="2021-10" db="EMBL/GenBank/DDBJ databases">
        <title>Phylogenomics reveals ancestral predisposition of the termite-cultivated fungus Termitomyces towards a domesticated lifestyle.</title>
        <authorList>
            <person name="Auxier B."/>
            <person name="Grum-Grzhimaylo A."/>
            <person name="Cardenas M.E."/>
            <person name="Lodge J.D."/>
            <person name="Laessoe T."/>
            <person name="Pedersen O."/>
            <person name="Smith M.E."/>
            <person name="Kuyper T.W."/>
            <person name="Franco-Molano E.A."/>
            <person name="Baroni T.J."/>
            <person name="Aanen D.K."/>
        </authorList>
    </citation>
    <scope>NUCLEOTIDE SEQUENCE</scope>
    <source>
        <strain evidence="1">D49</strain>
    </source>
</reference>
<proteinExistence type="predicted"/>